<evidence type="ECO:0000259" key="1">
    <source>
        <dbReference type="Pfam" id="PF00248"/>
    </source>
</evidence>
<dbReference type="GO" id="GO:0005829">
    <property type="term" value="C:cytosol"/>
    <property type="evidence" value="ECO:0007669"/>
    <property type="project" value="TreeGrafter"/>
</dbReference>
<gene>
    <name evidence="2" type="ORF">GY22_07785</name>
</gene>
<evidence type="ECO:0000313" key="3">
    <source>
        <dbReference type="Proteomes" id="UP000030466"/>
    </source>
</evidence>
<dbReference type="InterPro" id="IPR036812">
    <property type="entry name" value="NAD(P)_OxRdtase_dom_sf"/>
</dbReference>
<dbReference type="Proteomes" id="UP000030466">
    <property type="component" value="Unassembled WGS sequence"/>
</dbReference>
<dbReference type="InterPro" id="IPR050523">
    <property type="entry name" value="AKR_Detox_Biosynth"/>
</dbReference>
<organism evidence="2 3">
    <name type="scientific">Kocuria rosea subsp. polaris</name>
    <dbReference type="NCBI Taxonomy" id="136273"/>
    <lineage>
        <taxon>Bacteria</taxon>
        <taxon>Bacillati</taxon>
        <taxon>Actinomycetota</taxon>
        <taxon>Actinomycetes</taxon>
        <taxon>Micrococcales</taxon>
        <taxon>Micrococcaceae</taxon>
        <taxon>Kocuria</taxon>
    </lineage>
</organism>
<dbReference type="SUPFAM" id="SSF51430">
    <property type="entry name" value="NAD(P)-linked oxidoreductase"/>
    <property type="match status" value="1"/>
</dbReference>
<feature type="domain" description="NADP-dependent oxidoreductase" evidence="1">
    <location>
        <begin position="4"/>
        <end position="296"/>
    </location>
</feature>
<accession>A0A0A6VUP8</accession>
<dbReference type="Pfam" id="PF00248">
    <property type="entry name" value="Aldo_ket_red"/>
    <property type="match status" value="1"/>
</dbReference>
<dbReference type="Gene3D" id="3.20.20.100">
    <property type="entry name" value="NADP-dependent oxidoreductase domain"/>
    <property type="match status" value="1"/>
</dbReference>
<dbReference type="AlphaFoldDB" id="A0A0A6VUP8"/>
<dbReference type="RefSeq" id="WP_035925806.1">
    <property type="nucleotide sequence ID" value="NZ_JSUH01000006.1"/>
</dbReference>
<protein>
    <submittedName>
        <fullName evidence="2">Aldo/keto reductase</fullName>
    </submittedName>
</protein>
<evidence type="ECO:0000313" key="2">
    <source>
        <dbReference type="EMBL" id="KHD97614.1"/>
    </source>
</evidence>
<dbReference type="EMBL" id="JSUH01000006">
    <property type="protein sequence ID" value="KHD97614.1"/>
    <property type="molecule type" value="Genomic_DNA"/>
</dbReference>
<proteinExistence type="predicted"/>
<name>A0A0A6VUP8_KOCRO</name>
<keyword evidence="3" id="KW-1185">Reference proteome</keyword>
<reference evidence="2 3" key="1">
    <citation type="journal article" date="2003" name="Int. J. Syst. Evol. Microbiol.">
        <title>Kocuria polaris sp. nov., an orange-pigmented psychrophilic bacterium isolated from an Antarctic cyanobacterial mat sample.</title>
        <authorList>
            <person name="Reddy G.S."/>
            <person name="Prakash J.S."/>
            <person name="Prabahar V."/>
            <person name="Matsumoto G.I."/>
            <person name="Stackebrandt E."/>
            <person name="Shivaji S."/>
        </authorList>
    </citation>
    <scope>NUCLEOTIDE SEQUENCE [LARGE SCALE GENOMIC DNA]</scope>
    <source>
        <strain evidence="2 3">CMS 76or</strain>
    </source>
</reference>
<dbReference type="PANTHER" id="PTHR43364:SF1">
    <property type="entry name" value="OXIDOREDUCTASE YDHF"/>
    <property type="match status" value="1"/>
</dbReference>
<dbReference type="OrthoDB" id="9768793at2"/>
<dbReference type="PANTHER" id="PTHR43364">
    <property type="entry name" value="NADH-SPECIFIC METHYLGLYOXAL REDUCTASE-RELATED"/>
    <property type="match status" value="1"/>
</dbReference>
<sequence>MSSRLIYGCMTIGGSWDDAPPSAGTVDRARAAVHAALDAGITDFDHADIYAHGKSEEVFGELLAEDPELRRRVRLQTKCGVRLPGNTAAPGAPTHYRLDRDTIRRGLEGSLRRLRVDSVERFMLHRPDPLADPREVAGILDELRKEGLIRSVGLSNMSTRQVSRYQQVLSTPVTAVQLELSLRHRSFVEQQILANHPEGAEHSFPEGLLEYCAADGIEVQAWGALARGLYTGAPIPPEDQHAAATAETVHRIASAHGVAGEAVVLAWLMKHPGGIRPVLGTTDPERIAACAAAEELASRLGHEDWYALLTAARGQSVP</sequence>
<comment type="caution">
    <text evidence="2">The sequence shown here is derived from an EMBL/GenBank/DDBJ whole genome shotgun (WGS) entry which is preliminary data.</text>
</comment>
<dbReference type="InterPro" id="IPR023210">
    <property type="entry name" value="NADP_OxRdtase_dom"/>
</dbReference>